<comment type="function">
    <text evidence="11">Involved in the TonB-dependent energy-dependent transport of various receptor-bound substrates. Protects ExbD from proteolytic degradation and functionally stabilizes TonB.</text>
</comment>
<evidence type="ECO:0000256" key="13">
    <source>
        <dbReference type="SAM" id="Phobius"/>
    </source>
</evidence>
<dbReference type="Pfam" id="PF01618">
    <property type="entry name" value="MotA_ExbB"/>
    <property type="match status" value="1"/>
</dbReference>
<evidence type="ECO:0000259" key="15">
    <source>
        <dbReference type="Pfam" id="PF01618"/>
    </source>
</evidence>
<evidence type="ECO:0000256" key="7">
    <source>
        <dbReference type="ARBA" id="ARBA00022692"/>
    </source>
</evidence>
<feature type="transmembrane region" description="Helical" evidence="13">
    <location>
        <begin position="240"/>
        <end position="261"/>
    </location>
</feature>
<feature type="chain" id="PRO_5014776304" description="Biopolymer transport protein ExbB" evidence="14">
    <location>
        <begin position="33"/>
        <end position="302"/>
    </location>
</feature>
<evidence type="ECO:0000256" key="2">
    <source>
        <dbReference type="ARBA" id="ARBA00011471"/>
    </source>
</evidence>
<comment type="subunit">
    <text evidence="2">The accessory proteins ExbB and ExbD seem to form a complex with TonB.</text>
</comment>
<accession>A0A2N7VD82</accession>
<evidence type="ECO:0000256" key="10">
    <source>
        <dbReference type="ARBA" id="ARBA00023136"/>
    </source>
</evidence>
<evidence type="ECO:0000256" key="4">
    <source>
        <dbReference type="ARBA" id="ARBA00022448"/>
    </source>
</evidence>
<feature type="signal peptide" evidence="14">
    <location>
        <begin position="1"/>
        <end position="32"/>
    </location>
</feature>
<keyword evidence="7 13" id="KW-0812">Transmembrane</keyword>
<evidence type="ECO:0000313" key="16">
    <source>
        <dbReference type="EMBL" id="PMS15109.1"/>
    </source>
</evidence>
<dbReference type="InterPro" id="IPR050790">
    <property type="entry name" value="ExbB/TolQ_transport"/>
</dbReference>
<dbReference type="GO" id="GO:0017038">
    <property type="term" value="P:protein import"/>
    <property type="evidence" value="ECO:0007669"/>
    <property type="project" value="TreeGrafter"/>
</dbReference>
<dbReference type="EMBL" id="PNYA01000035">
    <property type="protein sequence ID" value="PMS15109.1"/>
    <property type="molecule type" value="Genomic_DNA"/>
</dbReference>
<name>A0A2N7VD82_9BURK</name>
<keyword evidence="5" id="KW-1003">Cell membrane</keyword>
<evidence type="ECO:0000256" key="12">
    <source>
        <dbReference type="RuleBase" id="RU004057"/>
    </source>
</evidence>
<feature type="transmembrane region" description="Helical" evidence="13">
    <location>
        <begin position="86"/>
        <end position="111"/>
    </location>
</feature>
<keyword evidence="17" id="KW-1185">Reference proteome</keyword>
<evidence type="ECO:0000256" key="6">
    <source>
        <dbReference type="ARBA" id="ARBA00022519"/>
    </source>
</evidence>
<dbReference type="AlphaFoldDB" id="A0A2N7VD82"/>
<evidence type="ECO:0000256" key="5">
    <source>
        <dbReference type="ARBA" id="ARBA00022475"/>
    </source>
</evidence>
<comment type="caution">
    <text evidence="16">The sequence shown here is derived from an EMBL/GenBank/DDBJ whole genome shotgun (WGS) entry which is preliminary data.</text>
</comment>
<protein>
    <recommendedName>
        <fullName evidence="3">Biopolymer transport protein ExbB</fullName>
    </recommendedName>
</protein>
<evidence type="ECO:0000256" key="3">
    <source>
        <dbReference type="ARBA" id="ARBA00022093"/>
    </source>
</evidence>
<gene>
    <name evidence="16" type="ORF">C0Z18_28515</name>
</gene>
<dbReference type="RefSeq" id="WP_102648792.1">
    <property type="nucleotide sequence ID" value="NZ_PNYA01000035.1"/>
</dbReference>
<proteinExistence type="inferred from homology"/>
<evidence type="ECO:0000256" key="11">
    <source>
        <dbReference type="ARBA" id="ARBA00024816"/>
    </source>
</evidence>
<organism evidence="16 17">
    <name type="scientific">Trinickia dabaoshanensis</name>
    <dbReference type="NCBI Taxonomy" id="564714"/>
    <lineage>
        <taxon>Bacteria</taxon>
        <taxon>Pseudomonadati</taxon>
        <taxon>Pseudomonadota</taxon>
        <taxon>Betaproteobacteria</taxon>
        <taxon>Burkholderiales</taxon>
        <taxon>Burkholderiaceae</taxon>
        <taxon>Trinickia</taxon>
    </lineage>
</organism>
<dbReference type="Proteomes" id="UP000235616">
    <property type="component" value="Unassembled WGS sequence"/>
</dbReference>
<keyword evidence="14" id="KW-0732">Signal</keyword>
<comment type="subcellular location">
    <subcellularLocation>
        <location evidence="1">Cell inner membrane</location>
        <topology evidence="1">Multi-pass membrane protein</topology>
    </subcellularLocation>
    <subcellularLocation>
        <location evidence="12">Membrane</location>
        <topology evidence="12">Multi-pass membrane protein</topology>
    </subcellularLocation>
</comment>
<keyword evidence="4 12" id="KW-0813">Transport</keyword>
<reference evidence="16 17" key="1">
    <citation type="submission" date="2018-01" db="EMBL/GenBank/DDBJ databases">
        <title>Whole genome analyses suggest that Burkholderia sensu lato contains two further novel genera in the rhizoxinica-symbiotica group Mycetohabitans gen. nov., and Trinickia gen. nov.: implications for the evolution of diazotrophy and nodulation in the Burkholderiaceae.</title>
        <authorList>
            <person name="Estrada-de los Santos P."/>
            <person name="Palmer M."/>
            <person name="Chavez-Ramirez B."/>
            <person name="Beukes C."/>
            <person name="Steenkamp E.T."/>
            <person name="Hirsch A.M."/>
            <person name="Manyaka P."/>
            <person name="Maluk M."/>
            <person name="Lafos M."/>
            <person name="Crook M."/>
            <person name="Gross E."/>
            <person name="Simon M.F."/>
            <person name="Bueno dos Reis Junior F."/>
            <person name="Poole P.S."/>
            <person name="Venter S.N."/>
            <person name="James E.K."/>
        </authorList>
    </citation>
    <scope>NUCLEOTIDE SEQUENCE [LARGE SCALE GENOMIC DNA]</scope>
    <source>
        <strain evidence="16 17">GIMN1.004</strain>
    </source>
</reference>
<keyword evidence="9 13" id="KW-1133">Transmembrane helix</keyword>
<feature type="transmembrane region" description="Helical" evidence="13">
    <location>
        <begin position="193"/>
        <end position="216"/>
    </location>
</feature>
<sequence>MNKRSLAALATTTLIALAATSTVLPQFAYAQASDTAATASATTATAAAPQAAAPAADQPVPPPAPAATETVNNPYGLGALWKNGDFVARFVLILLVIMSMGSWYIMITKFFEQFRANRRAKAADEQLWTAPSLADGAKQLDESSPFRFIAETAIEAGEHHDEALLEAVDRNTWIDVSVERAITNVSNRLQDGLAFLATVGSTAPFVGLFGTVWGIYHALTAIGIAGQASIDKVAGPVGEALIMTAIGLAVAVPAVLGYNFLVRRNKSVMERVRAFGAQLHTVLLAGGKRQARAANRAASLVQ</sequence>
<keyword evidence="8 12" id="KW-0653">Protein transport</keyword>
<keyword evidence="10 13" id="KW-0472">Membrane</keyword>
<evidence type="ECO:0000256" key="8">
    <source>
        <dbReference type="ARBA" id="ARBA00022927"/>
    </source>
</evidence>
<feature type="domain" description="MotA/TolQ/ExbB proton channel" evidence="15">
    <location>
        <begin position="166"/>
        <end position="272"/>
    </location>
</feature>
<dbReference type="GO" id="GO:0005886">
    <property type="term" value="C:plasma membrane"/>
    <property type="evidence" value="ECO:0007669"/>
    <property type="project" value="UniProtKB-SubCell"/>
</dbReference>
<dbReference type="OrthoDB" id="9805133at2"/>
<evidence type="ECO:0000256" key="14">
    <source>
        <dbReference type="SAM" id="SignalP"/>
    </source>
</evidence>
<keyword evidence="6" id="KW-0997">Cell inner membrane</keyword>
<dbReference type="PANTHER" id="PTHR30625">
    <property type="entry name" value="PROTEIN TOLQ"/>
    <property type="match status" value="1"/>
</dbReference>
<dbReference type="InterPro" id="IPR002898">
    <property type="entry name" value="MotA_ExbB_proton_chnl"/>
</dbReference>
<evidence type="ECO:0000313" key="17">
    <source>
        <dbReference type="Proteomes" id="UP000235616"/>
    </source>
</evidence>
<dbReference type="PANTHER" id="PTHR30625:SF14">
    <property type="entry name" value="BIOPOLYMER TRANSPORT PROTEIN EXBB"/>
    <property type="match status" value="1"/>
</dbReference>
<comment type="similarity">
    <text evidence="12">Belongs to the exbB/tolQ family.</text>
</comment>
<evidence type="ECO:0000256" key="1">
    <source>
        <dbReference type="ARBA" id="ARBA00004429"/>
    </source>
</evidence>
<evidence type="ECO:0000256" key="9">
    <source>
        <dbReference type="ARBA" id="ARBA00022989"/>
    </source>
</evidence>